<feature type="region of interest" description="Disordered" evidence="1">
    <location>
        <begin position="255"/>
        <end position="276"/>
    </location>
</feature>
<gene>
    <name evidence="3" type="ORF">Prubr_00070</name>
</gene>
<dbReference type="InterPro" id="IPR046675">
    <property type="entry name" value="DUF6545"/>
</dbReference>
<name>A0A810MNT3_9ACTN</name>
<evidence type="ECO:0000256" key="1">
    <source>
        <dbReference type="SAM" id="MobiDB-lite"/>
    </source>
</evidence>
<dbReference type="EMBL" id="AP023359">
    <property type="protein sequence ID" value="BCJ62986.1"/>
    <property type="molecule type" value="Genomic_DNA"/>
</dbReference>
<dbReference type="RefSeq" id="WP_212820359.1">
    <property type="nucleotide sequence ID" value="NZ_AP023359.1"/>
</dbReference>
<evidence type="ECO:0000259" key="2">
    <source>
        <dbReference type="Pfam" id="PF20182"/>
    </source>
</evidence>
<evidence type="ECO:0000313" key="3">
    <source>
        <dbReference type="EMBL" id="BCJ62986.1"/>
    </source>
</evidence>
<dbReference type="KEGG" id="pry:Prubr_00070"/>
<dbReference type="AlphaFoldDB" id="A0A810MNT3"/>
<evidence type="ECO:0000313" key="4">
    <source>
        <dbReference type="Proteomes" id="UP000680866"/>
    </source>
</evidence>
<organism evidence="3 4">
    <name type="scientific">Polymorphospora rubra</name>
    <dbReference type="NCBI Taxonomy" id="338584"/>
    <lineage>
        <taxon>Bacteria</taxon>
        <taxon>Bacillati</taxon>
        <taxon>Actinomycetota</taxon>
        <taxon>Actinomycetes</taxon>
        <taxon>Micromonosporales</taxon>
        <taxon>Micromonosporaceae</taxon>
        <taxon>Polymorphospora</taxon>
    </lineage>
</organism>
<keyword evidence="4" id="KW-1185">Reference proteome</keyword>
<dbReference type="Pfam" id="PF20182">
    <property type="entry name" value="DUF6545"/>
    <property type="match status" value="1"/>
</dbReference>
<reference evidence="3" key="1">
    <citation type="submission" date="2020-08" db="EMBL/GenBank/DDBJ databases">
        <title>Whole genome shotgun sequence of Polymorphospora rubra NBRC 101157.</title>
        <authorList>
            <person name="Komaki H."/>
            <person name="Tamura T."/>
        </authorList>
    </citation>
    <scope>NUCLEOTIDE SEQUENCE</scope>
    <source>
        <strain evidence="3">NBRC 101157</strain>
    </source>
</reference>
<dbReference type="Proteomes" id="UP000680866">
    <property type="component" value="Chromosome"/>
</dbReference>
<accession>A0A810MNT3</accession>
<protein>
    <recommendedName>
        <fullName evidence="2">DUF6545 domain-containing protein</fullName>
    </recommendedName>
</protein>
<feature type="domain" description="DUF6545" evidence="2">
    <location>
        <begin position="151"/>
        <end position="294"/>
    </location>
</feature>
<proteinExistence type="predicted"/>
<sequence>MINHRRLRDILPVPIPAPFDASRFVADLAAARGRRIVVHPMTLPTTGALCGLSVAEGNTDHILVAADTPTLHHHHVLLHELAHILLDHRSHIPTTASLALAPELVERVLGRTPRDSYTDTQEREAEDLATTIAVHAATRTGRTGRAGAMLRWSTHNGLFRAMHPLWHALHEIQPGIALEPPTDPTVDAPLPTRGSLRALYRRVIEIQDGARLAARYLDETVTADVDRLVRHAGLPTQQATATSLGGSLAIALRLRREDPHRKPTARQSPAGMPAPDDDVLSCARVLALASQAFHRWPLIGSPTAHA</sequence>